<organism evidence="1 2">
    <name type="scientific">Sinomonas terricola</name>
    <dbReference type="NCBI Taxonomy" id="3110330"/>
    <lineage>
        <taxon>Bacteria</taxon>
        <taxon>Bacillati</taxon>
        <taxon>Actinomycetota</taxon>
        <taxon>Actinomycetes</taxon>
        <taxon>Micrococcales</taxon>
        <taxon>Micrococcaceae</taxon>
        <taxon>Sinomonas</taxon>
    </lineage>
</organism>
<keyword evidence="2" id="KW-1185">Reference proteome</keyword>
<proteinExistence type="predicted"/>
<sequence>MFTLNRRTILRSTGIAGLASITAGLFPELSPLAAFAKAPSTAPARPWYAEAGSAREARAGELEKASADYLPRLGVLASSGAFQFPSGGKIDQQHAAKMAVHTMQDGTSVSAWSKPLDDSHVVVIYSEEDAKGRTGRSQVFVWEVDAVLKAGRVAAKGPALKSLTKASAPAGGGLAAAHAIDCGPGTYVCSYCVGFDAGFVDCCGPCGFAFLGGLVSGLSCVLIWCNWCVWEHCTQFADSCCSA</sequence>
<protein>
    <submittedName>
        <fullName evidence="1">Uncharacterized protein</fullName>
    </submittedName>
</protein>
<reference evidence="1 2" key="1">
    <citation type="submission" date="2023-12" db="EMBL/GenBank/DDBJ databases">
        <title>Sinomonas terricola sp. nov, isolated from litchi orchard soil in Guangdong, PR China.</title>
        <authorList>
            <person name="Jiaxin W."/>
            <person name="Yang Z."/>
            <person name="Honghui Z."/>
        </authorList>
    </citation>
    <scope>NUCLEOTIDE SEQUENCE [LARGE SCALE GENOMIC DNA]</scope>
    <source>
        <strain evidence="1 2">JGH33</strain>
    </source>
</reference>
<accession>A0ABU5T2K8</accession>
<dbReference type="PROSITE" id="PS51318">
    <property type="entry name" value="TAT"/>
    <property type="match status" value="1"/>
</dbReference>
<dbReference type="Proteomes" id="UP001304769">
    <property type="component" value="Unassembled WGS sequence"/>
</dbReference>
<dbReference type="InterPro" id="IPR006311">
    <property type="entry name" value="TAT_signal"/>
</dbReference>
<gene>
    <name evidence="1" type="ORF">SPF06_04015</name>
</gene>
<dbReference type="EMBL" id="JAYGGQ010000001">
    <property type="protein sequence ID" value="MEA5453880.1"/>
    <property type="molecule type" value="Genomic_DNA"/>
</dbReference>
<name>A0ABU5T2K8_9MICC</name>
<dbReference type="RefSeq" id="WP_323277625.1">
    <property type="nucleotide sequence ID" value="NZ_JAYGGQ010000001.1"/>
</dbReference>
<evidence type="ECO:0000313" key="2">
    <source>
        <dbReference type="Proteomes" id="UP001304769"/>
    </source>
</evidence>
<evidence type="ECO:0000313" key="1">
    <source>
        <dbReference type="EMBL" id="MEA5453880.1"/>
    </source>
</evidence>
<comment type="caution">
    <text evidence="1">The sequence shown here is derived from an EMBL/GenBank/DDBJ whole genome shotgun (WGS) entry which is preliminary data.</text>
</comment>